<sequence length="199" mass="22453">MKKPEEKVISKDRVNGLVLMGGQSSRMGEDKAFLKIYNKPLFEIAHDLLTEFCDQVYISCHEDQGKMIPKNFNLIVDSESFNGPISGIRQAFAKEITNWLILPCDMPFLTKNSIEKLLMDTNKNDVVCASDASGQINPLVGLYKSTCSEKLKKYSGNSPKEFVKLVSFGAIPFSAKELVNLNRPEDWDRINYSLKKSSF</sequence>
<evidence type="ECO:0000256" key="7">
    <source>
        <dbReference type="ARBA" id="ARBA00023150"/>
    </source>
</evidence>
<organism evidence="10 11">
    <name type="scientific">Fulvivirga lutea</name>
    <dbReference type="NCBI Taxonomy" id="2810512"/>
    <lineage>
        <taxon>Bacteria</taxon>
        <taxon>Pseudomonadati</taxon>
        <taxon>Bacteroidota</taxon>
        <taxon>Cytophagia</taxon>
        <taxon>Cytophagales</taxon>
        <taxon>Fulvivirgaceae</taxon>
        <taxon>Fulvivirga</taxon>
    </lineage>
</organism>
<keyword evidence="5 8" id="KW-0460">Magnesium</keyword>
<evidence type="ECO:0000256" key="2">
    <source>
        <dbReference type="ARBA" id="ARBA00022679"/>
    </source>
</evidence>
<evidence type="ECO:0000256" key="3">
    <source>
        <dbReference type="ARBA" id="ARBA00022723"/>
    </source>
</evidence>
<dbReference type="GO" id="GO:0061603">
    <property type="term" value="F:molybdenum cofactor guanylyltransferase activity"/>
    <property type="evidence" value="ECO:0007669"/>
    <property type="project" value="UniProtKB-EC"/>
</dbReference>
<dbReference type="GO" id="GO:0005525">
    <property type="term" value="F:GTP binding"/>
    <property type="evidence" value="ECO:0007669"/>
    <property type="project" value="UniProtKB-UniRule"/>
</dbReference>
<keyword evidence="2 8" id="KW-0808">Transferase</keyword>
<feature type="binding site" evidence="8">
    <location>
        <position position="105"/>
    </location>
    <ligand>
        <name>GTP</name>
        <dbReference type="ChEBI" id="CHEBI:37565"/>
    </ligand>
</feature>
<dbReference type="CDD" id="cd02503">
    <property type="entry name" value="MobA"/>
    <property type="match status" value="1"/>
</dbReference>
<feature type="domain" description="MobA-like NTP transferase" evidence="9">
    <location>
        <begin position="16"/>
        <end position="157"/>
    </location>
</feature>
<feature type="binding site" evidence="8">
    <location>
        <position position="105"/>
    </location>
    <ligand>
        <name>Mg(2+)</name>
        <dbReference type="ChEBI" id="CHEBI:18420"/>
    </ligand>
</feature>
<dbReference type="PANTHER" id="PTHR19136:SF81">
    <property type="entry name" value="MOLYBDENUM COFACTOR GUANYLYLTRANSFERASE"/>
    <property type="match status" value="1"/>
</dbReference>
<dbReference type="PANTHER" id="PTHR19136">
    <property type="entry name" value="MOLYBDENUM COFACTOR GUANYLYLTRANSFERASE"/>
    <property type="match status" value="1"/>
</dbReference>
<evidence type="ECO:0000256" key="8">
    <source>
        <dbReference type="HAMAP-Rule" id="MF_00316"/>
    </source>
</evidence>
<dbReference type="EMBL" id="CP070608">
    <property type="protein sequence ID" value="QSE96006.1"/>
    <property type="molecule type" value="Genomic_DNA"/>
</dbReference>
<dbReference type="EC" id="2.7.7.77" evidence="8"/>
<feature type="binding site" evidence="8">
    <location>
        <position position="77"/>
    </location>
    <ligand>
        <name>GTP</name>
        <dbReference type="ChEBI" id="CHEBI:37565"/>
    </ligand>
</feature>
<dbReference type="Gene3D" id="3.90.550.10">
    <property type="entry name" value="Spore Coat Polysaccharide Biosynthesis Protein SpsA, Chain A"/>
    <property type="match status" value="1"/>
</dbReference>
<comment type="caution">
    <text evidence="8">Lacks conserved residue(s) required for the propagation of feature annotation.</text>
</comment>
<comment type="cofactor">
    <cofactor evidence="8">
        <name>Mg(2+)</name>
        <dbReference type="ChEBI" id="CHEBI:18420"/>
    </cofactor>
</comment>
<evidence type="ECO:0000256" key="5">
    <source>
        <dbReference type="ARBA" id="ARBA00022842"/>
    </source>
</evidence>
<dbReference type="InterPro" id="IPR025877">
    <property type="entry name" value="MobA-like_NTP_Trfase"/>
</dbReference>
<comment type="catalytic activity">
    <reaction evidence="8">
        <text>Mo-molybdopterin + GTP + H(+) = Mo-molybdopterin guanine dinucleotide + diphosphate</text>
        <dbReference type="Rhea" id="RHEA:34243"/>
        <dbReference type="ChEBI" id="CHEBI:15378"/>
        <dbReference type="ChEBI" id="CHEBI:33019"/>
        <dbReference type="ChEBI" id="CHEBI:37565"/>
        <dbReference type="ChEBI" id="CHEBI:71302"/>
        <dbReference type="ChEBI" id="CHEBI:71310"/>
        <dbReference type="EC" id="2.7.7.77"/>
    </reaction>
</comment>
<comment type="subcellular location">
    <subcellularLocation>
        <location evidence="8">Cytoplasm</location>
    </subcellularLocation>
</comment>
<evidence type="ECO:0000313" key="10">
    <source>
        <dbReference type="EMBL" id="QSE96006.1"/>
    </source>
</evidence>
<dbReference type="InterPro" id="IPR029044">
    <property type="entry name" value="Nucleotide-diphossugar_trans"/>
</dbReference>
<accession>A0A974ZZE5</accession>
<dbReference type="Proteomes" id="UP000662783">
    <property type="component" value="Chromosome"/>
</dbReference>
<keyword evidence="4 8" id="KW-0547">Nucleotide-binding</keyword>
<dbReference type="Pfam" id="PF12804">
    <property type="entry name" value="NTP_transf_3"/>
    <property type="match status" value="1"/>
</dbReference>
<gene>
    <name evidence="8" type="primary">mobA</name>
    <name evidence="10" type="ORF">JR347_10290</name>
</gene>
<dbReference type="GO" id="GO:0046872">
    <property type="term" value="F:metal ion binding"/>
    <property type="evidence" value="ECO:0007669"/>
    <property type="project" value="UniProtKB-KW"/>
</dbReference>
<feature type="binding site" evidence="8">
    <location>
        <position position="31"/>
    </location>
    <ligand>
        <name>GTP</name>
        <dbReference type="ChEBI" id="CHEBI:37565"/>
    </ligand>
</feature>
<reference evidence="10" key="1">
    <citation type="submission" date="2021-02" db="EMBL/GenBank/DDBJ databases">
        <title>Fulvivirga sp. S481 isolated from sea water.</title>
        <authorList>
            <person name="Bae S.S."/>
            <person name="Baek K."/>
        </authorList>
    </citation>
    <scope>NUCLEOTIDE SEQUENCE</scope>
    <source>
        <strain evidence="10">S481</strain>
    </source>
</reference>
<proteinExistence type="inferred from homology"/>
<keyword evidence="7 8" id="KW-0501">Molybdenum cofactor biosynthesis</keyword>
<comment type="domain">
    <text evidence="8">The N-terminal domain determines nucleotide recognition and specific binding, while the C-terminal domain determines the specific binding to the target protein.</text>
</comment>
<keyword evidence="10" id="KW-0548">Nucleotidyltransferase</keyword>
<evidence type="ECO:0000256" key="4">
    <source>
        <dbReference type="ARBA" id="ARBA00022741"/>
    </source>
</evidence>
<evidence type="ECO:0000313" key="11">
    <source>
        <dbReference type="Proteomes" id="UP000662783"/>
    </source>
</evidence>
<evidence type="ECO:0000256" key="6">
    <source>
        <dbReference type="ARBA" id="ARBA00023134"/>
    </source>
</evidence>
<keyword evidence="3 8" id="KW-0479">Metal-binding</keyword>
<dbReference type="GO" id="GO:0005737">
    <property type="term" value="C:cytoplasm"/>
    <property type="evidence" value="ECO:0007669"/>
    <property type="project" value="UniProtKB-SubCell"/>
</dbReference>
<feature type="binding site" evidence="8">
    <location>
        <begin position="19"/>
        <end position="21"/>
    </location>
    <ligand>
        <name>GTP</name>
        <dbReference type="ChEBI" id="CHEBI:37565"/>
    </ligand>
</feature>
<keyword evidence="11" id="KW-1185">Reference proteome</keyword>
<dbReference type="KEGG" id="fuv:JR347_10290"/>
<evidence type="ECO:0000259" key="9">
    <source>
        <dbReference type="Pfam" id="PF12804"/>
    </source>
</evidence>
<keyword evidence="6 8" id="KW-0342">GTP-binding</keyword>
<dbReference type="AlphaFoldDB" id="A0A974ZZE5"/>
<dbReference type="RefSeq" id="WP_205720519.1">
    <property type="nucleotide sequence ID" value="NZ_CP070608.1"/>
</dbReference>
<protein>
    <recommendedName>
        <fullName evidence="8">Probable molybdenum cofactor guanylyltransferase</fullName>
        <shortName evidence="8">MoCo guanylyltransferase</shortName>
        <ecNumber evidence="8">2.7.7.77</ecNumber>
    </recommendedName>
    <alternativeName>
        <fullName evidence="8">GTP:molybdopterin guanylyltransferase</fullName>
    </alternativeName>
    <alternativeName>
        <fullName evidence="8">Mo-MPT guanylyltransferase</fullName>
    </alternativeName>
    <alternativeName>
        <fullName evidence="8">Molybdopterin guanylyltransferase</fullName>
    </alternativeName>
    <alternativeName>
        <fullName evidence="8">Molybdopterin-guanine dinucleotide synthase</fullName>
        <shortName evidence="8">MGD synthase</shortName>
    </alternativeName>
</protein>
<dbReference type="InterPro" id="IPR013482">
    <property type="entry name" value="Molybde_CF_guanTrfase"/>
</dbReference>
<evidence type="ECO:0000256" key="1">
    <source>
        <dbReference type="ARBA" id="ARBA00022490"/>
    </source>
</evidence>
<comment type="function">
    <text evidence="8">Transfers a GMP moiety from GTP to Mo-molybdopterin (Mo-MPT) cofactor (Moco or molybdenum cofactor) to form Mo-molybdopterin guanine dinucleotide (Mo-MGD) cofactor.</text>
</comment>
<comment type="similarity">
    <text evidence="8">Belongs to the MobA family.</text>
</comment>
<name>A0A974ZZE5_9BACT</name>
<dbReference type="SUPFAM" id="SSF53448">
    <property type="entry name" value="Nucleotide-diphospho-sugar transferases"/>
    <property type="match status" value="1"/>
</dbReference>
<dbReference type="GO" id="GO:0006777">
    <property type="term" value="P:Mo-molybdopterin cofactor biosynthetic process"/>
    <property type="evidence" value="ECO:0007669"/>
    <property type="project" value="UniProtKB-KW"/>
</dbReference>
<dbReference type="HAMAP" id="MF_00316">
    <property type="entry name" value="MobA"/>
    <property type="match status" value="1"/>
</dbReference>
<keyword evidence="1 8" id="KW-0963">Cytoplasm</keyword>